<keyword evidence="11 12" id="KW-0472">Membrane</keyword>
<dbReference type="PROSITE" id="PS50109">
    <property type="entry name" value="HIS_KIN"/>
    <property type="match status" value="1"/>
</dbReference>
<dbReference type="SMART" id="SM00388">
    <property type="entry name" value="HisKA"/>
    <property type="match status" value="1"/>
</dbReference>
<feature type="transmembrane region" description="Helical" evidence="12">
    <location>
        <begin position="38"/>
        <end position="57"/>
    </location>
</feature>
<evidence type="ECO:0000256" key="8">
    <source>
        <dbReference type="ARBA" id="ARBA00022777"/>
    </source>
</evidence>
<keyword evidence="8" id="KW-0418">Kinase</keyword>
<keyword evidence="4" id="KW-1003">Cell membrane</keyword>
<dbReference type="FunFam" id="3.30.565.10:FF:000006">
    <property type="entry name" value="Sensor histidine kinase WalK"/>
    <property type="match status" value="1"/>
</dbReference>
<keyword evidence="5" id="KW-0597">Phosphoprotein</keyword>
<evidence type="ECO:0000256" key="5">
    <source>
        <dbReference type="ARBA" id="ARBA00022553"/>
    </source>
</evidence>
<dbReference type="GO" id="GO:0000155">
    <property type="term" value="F:phosphorelay sensor kinase activity"/>
    <property type="evidence" value="ECO:0007669"/>
    <property type="project" value="InterPro"/>
</dbReference>
<keyword evidence="16" id="KW-1185">Reference proteome</keyword>
<dbReference type="Proteomes" id="UP000448943">
    <property type="component" value="Unassembled WGS sequence"/>
</dbReference>
<dbReference type="PRINTS" id="PR00344">
    <property type="entry name" value="BCTRLSENSOR"/>
</dbReference>
<dbReference type="SMART" id="SM00387">
    <property type="entry name" value="HATPase_c"/>
    <property type="match status" value="1"/>
</dbReference>
<sequence length="344" mass="39050">MRLRTYLLLANFISVGFILFSLFYVYDHMKLTFDDFVLLSSVTVGASLLSFIIHFIVMHPVQKSLRLITHQAKRISVGDFQGEVPDIGPKEFKALAIQFNEMNKKLDESFQKIKQTESSRRELVANVSHDLRTPLASIQSFVEALQDDVIQDKNKMNEYLNTIQLETKRLGNLIDDLFHLSRLDAGADKFEPEPSFIDHIIIETLQGFAIQFEDKELDISVIMPDNLPRLNMMPHKIIRVLQNLIGNAIRHSPKGGEIELTVQNIDDKKVLVSVKDQGDGLPAEEIEKVFERFYRTDKSRNRYSGGSGLGLAIAKGIIDLHGGDMGVDTQEGKGSRFWFTLLKN</sequence>
<comment type="caution">
    <text evidence="15">The sequence shown here is derived from an EMBL/GenBank/DDBJ whole genome shotgun (WGS) entry which is preliminary data.</text>
</comment>
<evidence type="ECO:0000259" key="13">
    <source>
        <dbReference type="PROSITE" id="PS50109"/>
    </source>
</evidence>
<keyword evidence="10" id="KW-0902">Two-component regulatory system</keyword>
<comment type="catalytic activity">
    <reaction evidence="1">
        <text>ATP + protein L-histidine = ADP + protein N-phospho-L-histidine.</text>
        <dbReference type="EC" id="2.7.13.3"/>
    </reaction>
</comment>
<dbReference type="GO" id="GO:0004721">
    <property type="term" value="F:phosphoprotein phosphatase activity"/>
    <property type="evidence" value="ECO:0007669"/>
    <property type="project" value="TreeGrafter"/>
</dbReference>
<evidence type="ECO:0000256" key="1">
    <source>
        <dbReference type="ARBA" id="ARBA00000085"/>
    </source>
</evidence>
<dbReference type="Gene3D" id="3.30.565.10">
    <property type="entry name" value="Histidine kinase-like ATPase, C-terminal domain"/>
    <property type="match status" value="1"/>
</dbReference>
<feature type="transmembrane region" description="Helical" evidence="12">
    <location>
        <begin position="7"/>
        <end position="26"/>
    </location>
</feature>
<evidence type="ECO:0000313" key="16">
    <source>
        <dbReference type="Proteomes" id="UP000448943"/>
    </source>
</evidence>
<dbReference type="InterPro" id="IPR003660">
    <property type="entry name" value="HAMP_dom"/>
</dbReference>
<evidence type="ECO:0000256" key="4">
    <source>
        <dbReference type="ARBA" id="ARBA00022475"/>
    </source>
</evidence>
<dbReference type="PANTHER" id="PTHR45453">
    <property type="entry name" value="PHOSPHATE REGULON SENSOR PROTEIN PHOR"/>
    <property type="match status" value="1"/>
</dbReference>
<evidence type="ECO:0000256" key="6">
    <source>
        <dbReference type="ARBA" id="ARBA00022679"/>
    </source>
</evidence>
<dbReference type="Pfam" id="PF00512">
    <property type="entry name" value="HisKA"/>
    <property type="match status" value="1"/>
</dbReference>
<dbReference type="OrthoDB" id="335833at2"/>
<dbReference type="InterPro" id="IPR036890">
    <property type="entry name" value="HATPase_C_sf"/>
</dbReference>
<keyword evidence="6" id="KW-0808">Transferase</keyword>
<dbReference type="CDD" id="cd00075">
    <property type="entry name" value="HATPase"/>
    <property type="match status" value="1"/>
</dbReference>
<dbReference type="InterPro" id="IPR050351">
    <property type="entry name" value="BphY/WalK/GraS-like"/>
</dbReference>
<reference evidence="15 16" key="1">
    <citation type="submission" date="2019-01" db="EMBL/GenBank/DDBJ databases">
        <title>Chengkuizengella sp. nov., isolated from deep-sea sediment of East Pacific Ocean.</title>
        <authorList>
            <person name="Yang J."/>
            <person name="Lai Q."/>
            <person name="Shao Z."/>
        </authorList>
    </citation>
    <scope>NUCLEOTIDE SEQUENCE [LARGE SCALE GENOMIC DNA]</scope>
    <source>
        <strain evidence="15 16">YPA3-1-1</strain>
    </source>
</reference>
<evidence type="ECO:0000256" key="10">
    <source>
        <dbReference type="ARBA" id="ARBA00023012"/>
    </source>
</evidence>
<gene>
    <name evidence="15" type="ORF">ERL59_01560</name>
</gene>
<keyword evidence="9" id="KW-0067">ATP-binding</keyword>
<evidence type="ECO:0000256" key="2">
    <source>
        <dbReference type="ARBA" id="ARBA00004651"/>
    </source>
</evidence>
<dbReference type="CDD" id="cd00082">
    <property type="entry name" value="HisKA"/>
    <property type="match status" value="1"/>
</dbReference>
<dbReference type="EC" id="2.7.13.3" evidence="3"/>
<keyword evidence="12" id="KW-1133">Transmembrane helix</keyword>
<dbReference type="SUPFAM" id="SSF55874">
    <property type="entry name" value="ATPase domain of HSP90 chaperone/DNA topoisomerase II/histidine kinase"/>
    <property type="match status" value="1"/>
</dbReference>
<dbReference type="GO" id="GO:0016036">
    <property type="term" value="P:cellular response to phosphate starvation"/>
    <property type="evidence" value="ECO:0007669"/>
    <property type="project" value="TreeGrafter"/>
</dbReference>
<evidence type="ECO:0000259" key="14">
    <source>
        <dbReference type="PROSITE" id="PS50885"/>
    </source>
</evidence>
<dbReference type="SUPFAM" id="SSF47384">
    <property type="entry name" value="Homodimeric domain of signal transducing histidine kinase"/>
    <property type="match status" value="1"/>
</dbReference>
<evidence type="ECO:0000256" key="3">
    <source>
        <dbReference type="ARBA" id="ARBA00012438"/>
    </source>
</evidence>
<dbReference type="CDD" id="cd06225">
    <property type="entry name" value="HAMP"/>
    <property type="match status" value="1"/>
</dbReference>
<dbReference type="Gene3D" id="6.10.340.10">
    <property type="match status" value="1"/>
</dbReference>
<dbReference type="AlphaFoldDB" id="A0A6N9PXD2"/>
<keyword evidence="7" id="KW-0547">Nucleotide-binding</keyword>
<dbReference type="InterPro" id="IPR004358">
    <property type="entry name" value="Sig_transdc_His_kin-like_C"/>
</dbReference>
<dbReference type="GO" id="GO:0005886">
    <property type="term" value="C:plasma membrane"/>
    <property type="evidence" value="ECO:0007669"/>
    <property type="project" value="UniProtKB-SubCell"/>
</dbReference>
<dbReference type="InterPro" id="IPR005467">
    <property type="entry name" value="His_kinase_dom"/>
</dbReference>
<name>A0A6N9PXD2_9BACL</name>
<dbReference type="SMART" id="SM00304">
    <property type="entry name" value="HAMP"/>
    <property type="match status" value="1"/>
</dbReference>
<keyword evidence="12" id="KW-0812">Transmembrane</keyword>
<proteinExistence type="predicted"/>
<evidence type="ECO:0000256" key="11">
    <source>
        <dbReference type="ARBA" id="ARBA00023136"/>
    </source>
</evidence>
<comment type="subcellular location">
    <subcellularLocation>
        <location evidence="2">Cell membrane</location>
        <topology evidence="2">Multi-pass membrane protein</topology>
    </subcellularLocation>
</comment>
<dbReference type="InterPro" id="IPR036097">
    <property type="entry name" value="HisK_dim/P_sf"/>
</dbReference>
<dbReference type="InterPro" id="IPR003661">
    <property type="entry name" value="HisK_dim/P_dom"/>
</dbReference>
<evidence type="ECO:0000313" key="15">
    <source>
        <dbReference type="EMBL" id="NBI27657.1"/>
    </source>
</evidence>
<evidence type="ECO:0000256" key="9">
    <source>
        <dbReference type="ARBA" id="ARBA00022840"/>
    </source>
</evidence>
<dbReference type="PROSITE" id="PS50885">
    <property type="entry name" value="HAMP"/>
    <property type="match status" value="1"/>
</dbReference>
<protein>
    <recommendedName>
        <fullName evidence="3">histidine kinase</fullName>
        <ecNumber evidence="3">2.7.13.3</ecNumber>
    </recommendedName>
</protein>
<dbReference type="EMBL" id="SIJB01000004">
    <property type="protein sequence ID" value="NBI27657.1"/>
    <property type="molecule type" value="Genomic_DNA"/>
</dbReference>
<feature type="domain" description="HAMP" evidence="14">
    <location>
        <begin position="59"/>
        <end position="111"/>
    </location>
</feature>
<dbReference type="FunFam" id="1.10.287.130:FF:000008">
    <property type="entry name" value="Two-component sensor histidine kinase"/>
    <property type="match status" value="1"/>
</dbReference>
<organism evidence="15 16">
    <name type="scientific">Chengkuizengella marina</name>
    <dbReference type="NCBI Taxonomy" id="2507566"/>
    <lineage>
        <taxon>Bacteria</taxon>
        <taxon>Bacillati</taxon>
        <taxon>Bacillota</taxon>
        <taxon>Bacilli</taxon>
        <taxon>Bacillales</taxon>
        <taxon>Paenibacillaceae</taxon>
        <taxon>Chengkuizengella</taxon>
    </lineage>
</organism>
<evidence type="ECO:0000256" key="7">
    <source>
        <dbReference type="ARBA" id="ARBA00022741"/>
    </source>
</evidence>
<feature type="domain" description="Histidine kinase" evidence="13">
    <location>
        <begin position="126"/>
        <end position="344"/>
    </location>
</feature>
<dbReference type="Gene3D" id="1.10.287.130">
    <property type="match status" value="1"/>
</dbReference>
<dbReference type="RefSeq" id="WP_160643796.1">
    <property type="nucleotide sequence ID" value="NZ_SIJB01000004.1"/>
</dbReference>
<dbReference type="GO" id="GO:0005524">
    <property type="term" value="F:ATP binding"/>
    <property type="evidence" value="ECO:0007669"/>
    <property type="project" value="UniProtKB-KW"/>
</dbReference>
<accession>A0A6N9PXD2</accession>
<evidence type="ECO:0000256" key="12">
    <source>
        <dbReference type="SAM" id="Phobius"/>
    </source>
</evidence>
<dbReference type="Pfam" id="PF02518">
    <property type="entry name" value="HATPase_c"/>
    <property type="match status" value="1"/>
</dbReference>
<dbReference type="InterPro" id="IPR003594">
    <property type="entry name" value="HATPase_dom"/>
</dbReference>
<dbReference type="PANTHER" id="PTHR45453:SF1">
    <property type="entry name" value="PHOSPHATE REGULON SENSOR PROTEIN PHOR"/>
    <property type="match status" value="1"/>
</dbReference>